<feature type="transmembrane region" description="Helical" evidence="6">
    <location>
        <begin position="49"/>
        <end position="70"/>
    </location>
</feature>
<dbReference type="RefSeq" id="WP_074649591.1">
    <property type="nucleotide sequence ID" value="NZ_FOIL01000024.1"/>
</dbReference>
<dbReference type="SUPFAM" id="SSF161070">
    <property type="entry name" value="SNF-like"/>
    <property type="match status" value="1"/>
</dbReference>
<feature type="transmembrane region" description="Helical" evidence="6">
    <location>
        <begin position="336"/>
        <end position="354"/>
    </location>
</feature>
<sequence length="468" mass="49361">MTSVEHNNSTASGESRDSWKSKYGFIIACIGSAVGMGNIWLFPSRVANYGGAFLAAYLLFDVLIGFSGVVGEMAFGRKARSGPLGAFSKAGASIGYGKVGRMLGVIPMIGAFMMAIGYSVVVSWIFKYTFYAVTGRVLHLGDAAMEIAEENGDSAVAAGISGFASEFGHTASAFGNSYWLVIAIAVTLVIMVLGIASGVEKANKLMIPVFYALFISLVFYVAAQPGSAAGYRHMFTIDPEKIRDPMMWVYALGQSFFSLSLAGNGTIIYGSYLSDDVDVVASAWKVALFDTLAAMLAALVIVPAMAAAGETAFSGGPGLMFIYLPHLFAAMPGGPIVVIVFFVAVLLAGMSSLVNLFEVPIAAVQDHLGRSRVLSVALVGVIGAIISICIQGIVSDWMDFVSIYICPLGAGLAGVMFAWVWGKDAVVDAVSLGRERRVGSWFYPLYKYLFCILSLAVFLLGAVNGGIG</sequence>
<dbReference type="GO" id="GO:0016020">
    <property type="term" value="C:membrane"/>
    <property type="evidence" value="ECO:0007669"/>
    <property type="project" value="UniProtKB-SubCell"/>
</dbReference>
<dbReference type="InterPro" id="IPR000175">
    <property type="entry name" value="Na/ntran_symport"/>
</dbReference>
<keyword evidence="4 6" id="KW-1133">Transmembrane helix</keyword>
<gene>
    <name evidence="7" type="ORF">SAMN04487771_102419</name>
</gene>
<keyword evidence="2" id="KW-0813">Transport</keyword>
<dbReference type="Proteomes" id="UP000199820">
    <property type="component" value="Unassembled WGS sequence"/>
</dbReference>
<evidence type="ECO:0000256" key="5">
    <source>
        <dbReference type="ARBA" id="ARBA00023136"/>
    </source>
</evidence>
<dbReference type="PANTHER" id="PTHR42948:SF1">
    <property type="entry name" value="TRANSPORTER"/>
    <property type="match status" value="1"/>
</dbReference>
<dbReference type="Pfam" id="PF00209">
    <property type="entry name" value="SNF"/>
    <property type="match status" value="1"/>
</dbReference>
<evidence type="ECO:0000313" key="8">
    <source>
        <dbReference type="Proteomes" id="UP000199820"/>
    </source>
</evidence>
<feature type="transmembrane region" description="Helical" evidence="6">
    <location>
        <begin position="23"/>
        <end position="43"/>
    </location>
</feature>
<evidence type="ECO:0000256" key="2">
    <source>
        <dbReference type="ARBA" id="ARBA00022448"/>
    </source>
</evidence>
<feature type="transmembrane region" description="Helical" evidence="6">
    <location>
        <begin position="441"/>
        <end position="463"/>
    </location>
</feature>
<keyword evidence="3 6" id="KW-0812">Transmembrane</keyword>
<dbReference type="CDD" id="cd10336">
    <property type="entry name" value="SLC6sbd_Tyt1-Like"/>
    <property type="match status" value="1"/>
</dbReference>
<evidence type="ECO:0000256" key="4">
    <source>
        <dbReference type="ARBA" id="ARBA00022989"/>
    </source>
</evidence>
<feature type="transmembrane region" description="Helical" evidence="6">
    <location>
        <begin position="286"/>
        <end position="306"/>
    </location>
</feature>
<evidence type="ECO:0000256" key="3">
    <source>
        <dbReference type="ARBA" id="ARBA00022692"/>
    </source>
</evidence>
<evidence type="ECO:0000313" key="7">
    <source>
        <dbReference type="EMBL" id="SET54792.1"/>
    </source>
</evidence>
<keyword evidence="5 6" id="KW-0472">Membrane</keyword>
<dbReference type="eggNOG" id="COG0733">
    <property type="taxonomic scope" value="Bacteria"/>
</dbReference>
<dbReference type="EMBL" id="FOIL01000024">
    <property type="protein sequence ID" value="SET54792.1"/>
    <property type="molecule type" value="Genomic_DNA"/>
</dbReference>
<dbReference type="InterPro" id="IPR037272">
    <property type="entry name" value="SNS_sf"/>
</dbReference>
<feature type="transmembrane region" description="Helical" evidence="6">
    <location>
        <begin position="374"/>
        <end position="394"/>
    </location>
</feature>
<feature type="transmembrane region" description="Helical" evidence="6">
    <location>
        <begin position="401"/>
        <end position="421"/>
    </location>
</feature>
<accession>A0A1I0FA34</accession>
<comment type="subcellular location">
    <subcellularLocation>
        <location evidence="1">Membrane</location>
        <topology evidence="1">Multi-pass membrane protein</topology>
    </subcellularLocation>
</comment>
<dbReference type="PRINTS" id="PR00176">
    <property type="entry name" value="NANEUSMPORT"/>
</dbReference>
<feature type="transmembrane region" description="Helical" evidence="6">
    <location>
        <begin position="103"/>
        <end position="126"/>
    </location>
</feature>
<protein>
    <submittedName>
        <fullName evidence="7">Neurotransmitter:Na+ symporter, NSS family</fullName>
    </submittedName>
</protein>
<feature type="transmembrane region" description="Helical" evidence="6">
    <location>
        <begin position="177"/>
        <end position="196"/>
    </location>
</feature>
<keyword evidence="8" id="KW-1185">Reference proteome</keyword>
<dbReference type="PROSITE" id="PS50267">
    <property type="entry name" value="NA_NEUROTRAN_SYMP_3"/>
    <property type="match status" value="1"/>
</dbReference>
<proteinExistence type="predicted"/>
<organism evidence="7 8">
    <name type="scientific">[Clostridium] aminophilum</name>
    <dbReference type="NCBI Taxonomy" id="1526"/>
    <lineage>
        <taxon>Bacteria</taxon>
        <taxon>Bacillati</taxon>
        <taxon>Bacillota</taxon>
        <taxon>Clostridia</taxon>
        <taxon>Lachnospirales</taxon>
        <taxon>Lachnospiraceae</taxon>
    </lineage>
</organism>
<evidence type="ECO:0000256" key="1">
    <source>
        <dbReference type="ARBA" id="ARBA00004141"/>
    </source>
</evidence>
<dbReference type="AlphaFoldDB" id="A0A1I0FA34"/>
<dbReference type="NCBIfam" id="NF037979">
    <property type="entry name" value="Na_transp"/>
    <property type="match status" value="1"/>
</dbReference>
<dbReference type="InterPro" id="IPR047218">
    <property type="entry name" value="YocR/YhdH-like"/>
</dbReference>
<dbReference type="OrthoDB" id="9762833at2"/>
<feature type="transmembrane region" description="Helical" evidence="6">
    <location>
        <begin position="247"/>
        <end position="274"/>
    </location>
</feature>
<feature type="transmembrane region" description="Helical" evidence="6">
    <location>
        <begin position="208"/>
        <end position="227"/>
    </location>
</feature>
<name>A0A1I0FA34_9FIRM</name>
<evidence type="ECO:0000256" key="6">
    <source>
        <dbReference type="SAM" id="Phobius"/>
    </source>
</evidence>
<reference evidence="8" key="1">
    <citation type="submission" date="2016-10" db="EMBL/GenBank/DDBJ databases">
        <authorList>
            <person name="Varghese N."/>
            <person name="Submissions S."/>
        </authorList>
    </citation>
    <scope>NUCLEOTIDE SEQUENCE [LARGE SCALE GENOMIC DNA]</scope>
    <source>
        <strain evidence="8">KH1P1</strain>
    </source>
</reference>
<dbReference type="PANTHER" id="PTHR42948">
    <property type="entry name" value="TRANSPORTER"/>
    <property type="match status" value="1"/>
</dbReference>